<keyword evidence="1" id="KW-0472">Membrane</keyword>
<dbReference type="RefSeq" id="WP_343840056.1">
    <property type="nucleotide sequence ID" value="NZ_BAAADO010000003.1"/>
</dbReference>
<comment type="caution">
    <text evidence="2">The sequence shown here is derived from an EMBL/GenBank/DDBJ whole genome shotgun (WGS) entry which is preliminary data.</text>
</comment>
<keyword evidence="3" id="KW-1185">Reference proteome</keyword>
<evidence type="ECO:0000313" key="2">
    <source>
        <dbReference type="EMBL" id="GAA0492700.1"/>
    </source>
</evidence>
<evidence type="ECO:0000313" key="3">
    <source>
        <dbReference type="Proteomes" id="UP001500880"/>
    </source>
</evidence>
<feature type="transmembrane region" description="Helical" evidence="1">
    <location>
        <begin position="115"/>
        <end position="135"/>
    </location>
</feature>
<name>A0ABN1B8T1_9BACI</name>
<organism evidence="2 3">
    <name type="scientific">Salinibacillus aidingensis</name>
    <dbReference type="NCBI Taxonomy" id="237684"/>
    <lineage>
        <taxon>Bacteria</taxon>
        <taxon>Bacillati</taxon>
        <taxon>Bacillota</taxon>
        <taxon>Bacilli</taxon>
        <taxon>Bacillales</taxon>
        <taxon>Bacillaceae</taxon>
        <taxon>Salinibacillus</taxon>
    </lineage>
</organism>
<protein>
    <submittedName>
        <fullName evidence="2">Uncharacterized protein</fullName>
    </submittedName>
</protein>
<feature type="transmembrane region" description="Helical" evidence="1">
    <location>
        <begin position="60"/>
        <end position="80"/>
    </location>
</feature>
<evidence type="ECO:0000256" key="1">
    <source>
        <dbReference type="SAM" id="Phobius"/>
    </source>
</evidence>
<keyword evidence="1" id="KW-0812">Transmembrane</keyword>
<dbReference type="EMBL" id="BAAADO010000003">
    <property type="protein sequence ID" value="GAA0492700.1"/>
    <property type="molecule type" value="Genomic_DNA"/>
</dbReference>
<proteinExistence type="predicted"/>
<keyword evidence="1" id="KW-1133">Transmembrane helix</keyword>
<gene>
    <name evidence="2" type="ORF">GCM10008986_18840</name>
</gene>
<accession>A0ABN1B8T1</accession>
<reference evidence="2 3" key="1">
    <citation type="journal article" date="2019" name="Int. J. Syst. Evol. Microbiol.">
        <title>The Global Catalogue of Microorganisms (GCM) 10K type strain sequencing project: providing services to taxonomists for standard genome sequencing and annotation.</title>
        <authorList>
            <consortium name="The Broad Institute Genomics Platform"/>
            <consortium name="The Broad Institute Genome Sequencing Center for Infectious Disease"/>
            <person name="Wu L."/>
            <person name="Ma J."/>
        </authorList>
    </citation>
    <scope>NUCLEOTIDE SEQUENCE [LARGE SCALE GENOMIC DNA]</scope>
    <source>
        <strain evidence="2 3">JCM 12389</strain>
    </source>
</reference>
<dbReference type="Proteomes" id="UP001500880">
    <property type="component" value="Unassembled WGS sequence"/>
</dbReference>
<feature type="transmembrane region" description="Helical" evidence="1">
    <location>
        <begin position="92"/>
        <end position="109"/>
    </location>
</feature>
<sequence length="139" mass="15830">MRIRTALISIVMPGLGQLLNLQYIKAITFLIIEHFINRLSHINQALYLDMNGLHKEALAVVNYEFAMFYPGFYVLVVLDAVINTKETKDTKFIYWFILSGMLGTMGIIYSRLITIPVFTVGFSMAVLMLIGTFHCSKNN</sequence>